<dbReference type="EC" id="2.7.11.1" evidence="4"/>
<protein>
    <submittedName>
        <fullName evidence="4">Non-specific serine/threonine protein kinase</fullName>
        <ecNumber evidence="4">2.7.11.1</ecNumber>
    </submittedName>
</protein>
<dbReference type="PROSITE" id="PS50011">
    <property type="entry name" value="PROTEIN_KINASE_DOM"/>
    <property type="match status" value="1"/>
</dbReference>
<comment type="subcellular location">
    <subcellularLocation>
        <location evidence="1">Cell membrane</location>
    </subcellularLocation>
</comment>
<accession>A0ABD1FI58</accession>
<evidence type="ECO:0000256" key="1">
    <source>
        <dbReference type="ARBA" id="ARBA00004236"/>
    </source>
</evidence>
<dbReference type="InterPro" id="IPR011009">
    <property type="entry name" value="Kinase-like_dom_sf"/>
</dbReference>
<dbReference type="SUPFAM" id="SSF56112">
    <property type="entry name" value="Protein kinase-like (PK-like)"/>
    <property type="match status" value="1"/>
</dbReference>
<dbReference type="GO" id="GO:0005886">
    <property type="term" value="C:plasma membrane"/>
    <property type="evidence" value="ECO:0007669"/>
    <property type="project" value="UniProtKB-SubCell"/>
</dbReference>
<dbReference type="GO" id="GO:0004674">
    <property type="term" value="F:protein serine/threonine kinase activity"/>
    <property type="evidence" value="ECO:0007669"/>
    <property type="project" value="UniProtKB-KW"/>
</dbReference>
<keyword evidence="2" id="KW-1003">Cell membrane</keyword>
<dbReference type="EMBL" id="JBEAFC010000014">
    <property type="protein sequence ID" value="KAL1531505.1"/>
    <property type="molecule type" value="Genomic_DNA"/>
</dbReference>
<evidence type="ECO:0000259" key="3">
    <source>
        <dbReference type="PROSITE" id="PS50011"/>
    </source>
</evidence>
<evidence type="ECO:0000313" key="5">
    <source>
        <dbReference type="Proteomes" id="UP001567538"/>
    </source>
</evidence>
<proteinExistence type="predicted"/>
<dbReference type="Gene3D" id="1.10.510.10">
    <property type="entry name" value="Transferase(Phosphotransferase) domain 1"/>
    <property type="match status" value="1"/>
</dbReference>
<gene>
    <name evidence="4" type="ORF">AAHA92_31636</name>
</gene>
<dbReference type="Proteomes" id="UP001567538">
    <property type="component" value="Unassembled WGS sequence"/>
</dbReference>
<dbReference type="PROSITE" id="PS00108">
    <property type="entry name" value="PROTEIN_KINASE_ST"/>
    <property type="match status" value="1"/>
</dbReference>
<dbReference type="SMART" id="SM00220">
    <property type="entry name" value="S_TKc"/>
    <property type="match status" value="1"/>
</dbReference>
<comment type="caution">
    <text evidence="4">The sequence shown here is derived from an EMBL/GenBank/DDBJ whole genome shotgun (WGS) entry which is preliminary data.</text>
</comment>
<keyword evidence="4" id="KW-0418">Kinase</keyword>
<dbReference type="InterPro" id="IPR050823">
    <property type="entry name" value="Plant_Ser_Thr_Prot_Kinase"/>
</dbReference>
<keyword evidence="2" id="KW-0472">Membrane</keyword>
<evidence type="ECO:0000313" key="4">
    <source>
        <dbReference type="EMBL" id="KAL1531505.1"/>
    </source>
</evidence>
<name>A0ABD1FI58_SALDI</name>
<organism evidence="4 5">
    <name type="scientific">Salvia divinorum</name>
    <name type="common">Maria pastora</name>
    <name type="synonym">Diviner's sage</name>
    <dbReference type="NCBI Taxonomy" id="28513"/>
    <lineage>
        <taxon>Eukaryota</taxon>
        <taxon>Viridiplantae</taxon>
        <taxon>Streptophyta</taxon>
        <taxon>Embryophyta</taxon>
        <taxon>Tracheophyta</taxon>
        <taxon>Spermatophyta</taxon>
        <taxon>Magnoliopsida</taxon>
        <taxon>eudicotyledons</taxon>
        <taxon>Gunneridae</taxon>
        <taxon>Pentapetalae</taxon>
        <taxon>asterids</taxon>
        <taxon>lamiids</taxon>
        <taxon>Lamiales</taxon>
        <taxon>Lamiaceae</taxon>
        <taxon>Nepetoideae</taxon>
        <taxon>Mentheae</taxon>
        <taxon>Salviinae</taxon>
        <taxon>Salvia</taxon>
        <taxon>Salvia subgen. Calosphace</taxon>
    </lineage>
</organism>
<keyword evidence="4" id="KW-0808">Transferase</keyword>
<dbReference type="PANTHER" id="PTHR45621">
    <property type="entry name" value="OS01G0588500 PROTEIN-RELATED"/>
    <property type="match status" value="1"/>
</dbReference>
<dbReference type="InterPro" id="IPR008271">
    <property type="entry name" value="Ser/Thr_kinase_AS"/>
</dbReference>
<evidence type="ECO:0000256" key="2">
    <source>
        <dbReference type="ARBA" id="ARBA00022475"/>
    </source>
</evidence>
<keyword evidence="4" id="KW-0723">Serine/threonine-protein kinase</keyword>
<keyword evidence="5" id="KW-1185">Reference proteome</keyword>
<sequence>MSRVYDLWEKLVGAVLDREELRQLALRSSSSSSSSSSFSDYSSRFSFVYPVARPIELNEIIKATENFRPAMFIGKGSLCRAFRAWIDEHTLIASNPGSGMAVAVKTWRDFVKHQDWLKKIDYLVQLSHPNLVSFVGYCTEENSMMLVFEFMPNGSLRDHLFTTRYASFSWASRINVALDIARGLSYLHERDIPIIHRDLKTANIFLDWELNAKLSNYCYGTDDPTGETTCIRTRQVFAKPGYTAPEYTSKGHLTTKSNVYTFGVLLLELLSGTRASNLKLKRSYFIIKSKLLERYMDARLGGQYPRDAAYEVVKLALKCLNLDPKLRPRMGDVVVALEQFQGVEPMSRPAA</sequence>
<dbReference type="InterPro" id="IPR001245">
    <property type="entry name" value="Ser-Thr/Tyr_kinase_cat_dom"/>
</dbReference>
<feature type="domain" description="Protein kinase" evidence="3">
    <location>
        <begin position="67"/>
        <end position="341"/>
    </location>
</feature>
<reference evidence="4 5" key="1">
    <citation type="submission" date="2024-06" db="EMBL/GenBank/DDBJ databases">
        <title>A chromosome level genome sequence of Diviner's sage (Salvia divinorum).</title>
        <authorList>
            <person name="Ford S.A."/>
            <person name="Ro D.-K."/>
            <person name="Ness R.W."/>
            <person name="Phillips M.A."/>
        </authorList>
    </citation>
    <scope>NUCLEOTIDE SEQUENCE [LARGE SCALE GENOMIC DNA]</scope>
    <source>
        <strain evidence="4">SAF-2024a</strain>
        <tissue evidence="4">Leaf</tissue>
    </source>
</reference>
<dbReference type="Pfam" id="PF07714">
    <property type="entry name" value="PK_Tyr_Ser-Thr"/>
    <property type="match status" value="1"/>
</dbReference>
<dbReference type="Gene3D" id="3.30.200.20">
    <property type="entry name" value="Phosphorylase Kinase, domain 1"/>
    <property type="match status" value="1"/>
</dbReference>
<dbReference type="AlphaFoldDB" id="A0ABD1FI58"/>
<dbReference type="InterPro" id="IPR000719">
    <property type="entry name" value="Prot_kinase_dom"/>
</dbReference>